<organism evidence="3 4">
    <name type="scientific">Scyliorhinus torazame</name>
    <name type="common">Cloudy catshark</name>
    <name type="synonym">Catulus torazame</name>
    <dbReference type="NCBI Taxonomy" id="75743"/>
    <lineage>
        <taxon>Eukaryota</taxon>
        <taxon>Metazoa</taxon>
        <taxon>Chordata</taxon>
        <taxon>Craniata</taxon>
        <taxon>Vertebrata</taxon>
        <taxon>Chondrichthyes</taxon>
        <taxon>Elasmobranchii</taxon>
        <taxon>Galeomorphii</taxon>
        <taxon>Galeoidea</taxon>
        <taxon>Carcharhiniformes</taxon>
        <taxon>Scyliorhinidae</taxon>
        <taxon>Scyliorhinus</taxon>
    </lineage>
</organism>
<keyword evidence="4" id="KW-1185">Reference proteome</keyword>
<accession>A0A401NZ39</accession>
<keyword evidence="2" id="KW-1133">Transmembrane helix</keyword>
<protein>
    <submittedName>
        <fullName evidence="3">Uncharacterized protein</fullName>
    </submittedName>
</protein>
<evidence type="ECO:0000256" key="1">
    <source>
        <dbReference type="SAM" id="MobiDB-lite"/>
    </source>
</evidence>
<sequence length="335" mass="37456">TSDQEDLNDGMLKWAIILAVLIPFMLIFCTILTRVRTHCCDQQCSCSFLSRYIFYYWVSCCNKNALENICDNQEIGRLAGAWVACCSSRLKEECDSPCVEEPRTLSGLSISCCSSVLRHRSEFQEETKRGKHSGILLSCCSSRSPDESEWARSCCCTWLSCCKAGLNGNVEASNYRGLWMSCYDCGFKKDEQESQEHNGNREFCNCWIACCNKGSEESIEIYANPITSNTGQQQSRHFSWTSTASTPAAGEAAPTENNKELPITKSTAKEFPEYAIVNKKNKLGNDTVDNRKNPPIAKPTEHACHYAVVQHPDADSNTPNATSSRKEVDFAILKF</sequence>
<gene>
    <name evidence="3" type="ORF">scyTo_0010054</name>
</gene>
<keyword evidence="2" id="KW-0812">Transmembrane</keyword>
<dbReference type="STRING" id="75743.A0A401NZ39"/>
<feature type="non-terminal residue" evidence="3">
    <location>
        <position position="1"/>
    </location>
</feature>
<feature type="region of interest" description="Disordered" evidence="1">
    <location>
        <begin position="229"/>
        <end position="261"/>
    </location>
</feature>
<feature type="compositionally biased region" description="Polar residues" evidence="1">
    <location>
        <begin position="229"/>
        <end position="246"/>
    </location>
</feature>
<evidence type="ECO:0000313" key="3">
    <source>
        <dbReference type="EMBL" id="GCB66131.1"/>
    </source>
</evidence>
<reference evidence="3 4" key="1">
    <citation type="journal article" date="2018" name="Nat. Ecol. Evol.">
        <title>Shark genomes provide insights into elasmobranch evolution and the origin of vertebrates.</title>
        <authorList>
            <person name="Hara Y"/>
            <person name="Yamaguchi K"/>
            <person name="Onimaru K"/>
            <person name="Kadota M"/>
            <person name="Koyanagi M"/>
            <person name="Keeley SD"/>
            <person name="Tatsumi K"/>
            <person name="Tanaka K"/>
            <person name="Motone F"/>
            <person name="Kageyama Y"/>
            <person name="Nozu R"/>
            <person name="Adachi N"/>
            <person name="Nishimura O"/>
            <person name="Nakagawa R"/>
            <person name="Tanegashima C"/>
            <person name="Kiyatake I"/>
            <person name="Matsumoto R"/>
            <person name="Murakumo K"/>
            <person name="Nishida K"/>
            <person name="Terakita A"/>
            <person name="Kuratani S"/>
            <person name="Sato K"/>
            <person name="Hyodo S Kuraku.S."/>
        </authorList>
    </citation>
    <scope>NUCLEOTIDE SEQUENCE [LARGE SCALE GENOMIC DNA]</scope>
</reference>
<feature type="transmembrane region" description="Helical" evidence="2">
    <location>
        <begin position="12"/>
        <end position="33"/>
    </location>
</feature>
<dbReference type="OrthoDB" id="6353782at2759"/>
<proteinExistence type="predicted"/>
<evidence type="ECO:0000256" key="2">
    <source>
        <dbReference type="SAM" id="Phobius"/>
    </source>
</evidence>
<dbReference type="EMBL" id="BFAA01004258">
    <property type="protein sequence ID" value="GCB66131.1"/>
    <property type="molecule type" value="Genomic_DNA"/>
</dbReference>
<name>A0A401NZ39_SCYTO</name>
<comment type="caution">
    <text evidence="3">The sequence shown here is derived from an EMBL/GenBank/DDBJ whole genome shotgun (WGS) entry which is preliminary data.</text>
</comment>
<dbReference type="AlphaFoldDB" id="A0A401NZ39"/>
<keyword evidence="2" id="KW-0472">Membrane</keyword>
<evidence type="ECO:0000313" key="4">
    <source>
        <dbReference type="Proteomes" id="UP000288216"/>
    </source>
</evidence>
<dbReference type="Proteomes" id="UP000288216">
    <property type="component" value="Unassembled WGS sequence"/>
</dbReference>